<accession>A0A1H6Z0Q2</accession>
<dbReference type="PANTHER" id="PTHR46796">
    <property type="entry name" value="HTH-TYPE TRANSCRIPTIONAL ACTIVATOR RHAS-RELATED"/>
    <property type="match status" value="1"/>
</dbReference>
<dbReference type="EMBL" id="FNXY01000008">
    <property type="protein sequence ID" value="SEJ46246.1"/>
    <property type="molecule type" value="Genomic_DNA"/>
</dbReference>
<gene>
    <name evidence="5" type="ORF">SAMN04487995_4787</name>
</gene>
<name>A0A1H6Z0Q2_9BACT</name>
<dbReference type="Proteomes" id="UP000199532">
    <property type="component" value="Unassembled WGS sequence"/>
</dbReference>
<evidence type="ECO:0000259" key="4">
    <source>
        <dbReference type="PROSITE" id="PS01124"/>
    </source>
</evidence>
<dbReference type="OrthoDB" id="635259at2"/>
<dbReference type="GO" id="GO:0043565">
    <property type="term" value="F:sequence-specific DNA binding"/>
    <property type="evidence" value="ECO:0007669"/>
    <property type="project" value="InterPro"/>
</dbReference>
<dbReference type="Pfam" id="PF20240">
    <property type="entry name" value="DUF6597"/>
    <property type="match status" value="1"/>
</dbReference>
<organism evidence="5 6">
    <name type="scientific">Dyadobacter koreensis</name>
    <dbReference type="NCBI Taxonomy" id="408657"/>
    <lineage>
        <taxon>Bacteria</taxon>
        <taxon>Pseudomonadati</taxon>
        <taxon>Bacteroidota</taxon>
        <taxon>Cytophagia</taxon>
        <taxon>Cytophagales</taxon>
        <taxon>Spirosomataceae</taxon>
        <taxon>Dyadobacter</taxon>
    </lineage>
</organism>
<dbReference type="Gene3D" id="1.10.10.60">
    <property type="entry name" value="Homeodomain-like"/>
    <property type="match status" value="1"/>
</dbReference>
<dbReference type="STRING" id="408657.SAMN04487995_4787"/>
<dbReference type="RefSeq" id="WP_090339008.1">
    <property type="nucleotide sequence ID" value="NZ_FNXY01000008.1"/>
</dbReference>
<evidence type="ECO:0000256" key="1">
    <source>
        <dbReference type="ARBA" id="ARBA00023015"/>
    </source>
</evidence>
<evidence type="ECO:0000256" key="3">
    <source>
        <dbReference type="ARBA" id="ARBA00023163"/>
    </source>
</evidence>
<dbReference type="PANTHER" id="PTHR46796:SF13">
    <property type="entry name" value="HTH-TYPE TRANSCRIPTIONAL ACTIVATOR RHAS"/>
    <property type="match status" value="1"/>
</dbReference>
<evidence type="ECO:0000313" key="5">
    <source>
        <dbReference type="EMBL" id="SEJ46246.1"/>
    </source>
</evidence>
<keyword evidence="3" id="KW-0804">Transcription</keyword>
<dbReference type="AlphaFoldDB" id="A0A1H6Z0Q2"/>
<dbReference type="SUPFAM" id="SSF46689">
    <property type="entry name" value="Homeodomain-like"/>
    <property type="match status" value="1"/>
</dbReference>
<dbReference type="Pfam" id="PF12833">
    <property type="entry name" value="HTH_18"/>
    <property type="match status" value="1"/>
</dbReference>
<keyword evidence="1" id="KW-0805">Transcription regulation</keyword>
<evidence type="ECO:0000313" key="6">
    <source>
        <dbReference type="Proteomes" id="UP000199532"/>
    </source>
</evidence>
<feature type="domain" description="HTH araC/xylS-type" evidence="4">
    <location>
        <begin position="159"/>
        <end position="259"/>
    </location>
</feature>
<proteinExistence type="predicted"/>
<dbReference type="InterPro" id="IPR018060">
    <property type="entry name" value="HTH_AraC"/>
</dbReference>
<keyword evidence="6" id="KW-1185">Reference proteome</keyword>
<dbReference type="InterPro" id="IPR009057">
    <property type="entry name" value="Homeodomain-like_sf"/>
</dbReference>
<sequence length="269" mass="31246">MKYLTVAPPPKLAKFVRFFWILEDEVDTEKPYVHRVMADGCAEMIFHYQAPFDEIFATDKTETSFYSGLHGQSQHFRRFIVRQNFGIFGVYLYPFAIPLLFSMPSDELTNEMPDLPTLLGQHGTDLQERMMLAKNNDERVVIISEFLEKQIAKNYHEEPAVFSTISYIIQTKGIANVQQLAEQSCLSTRQFERKFKAFSGFSPKLYSRIIRFQAAMNMYGNPEKSLTEIAYECGYYDQSHFIHDFKEFSGQHPKLFFSGKAEGSEYMEA</sequence>
<dbReference type="GO" id="GO:0003700">
    <property type="term" value="F:DNA-binding transcription factor activity"/>
    <property type="evidence" value="ECO:0007669"/>
    <property type="project" value="InterPro"/>
</dbReference>
<evidence type="ECO:0000256" key="2">
    <source>
        <dbReference type="ARBA" id="ARBA00023125"/>
    </source>
</evidence>
<dbReference type="InterPro" id="IPR050204">
    <property type="entry name" value="AraC_XylS_family_regulators"/>
</dbReference>
<reference evidence="5 6" key="1">
    <citation type="submission" date="2016-10" db="EMBL/GenBank/DDBJ databases">
        <authorList>
            <person name="de Groot N.N."/>
        </authorList>
    </citation>
    <scope>NUCLEOTIDE SEQUENCE [LARGE SCALE GENOMIC DNA]</scope>
    <source>
        <strain evidence="5 6">DSM 19938</strain>
    </source>
</reference>
<keyword evidence="2" id="KW-0238">DNA-binding</keyword>
<protein>
    <submittedName>
        <fullName evidence="5">Transcriptional regulator, AraC family</fullName>
    </submittedName>
</protein>
<dbReference type="SMART" id="SM00342">
    <property type="entry name" value="HTH_ARAC"/>
    <property type="match status" value="1"/>
</dbReference>
<dbReference type="PROSITE" id="PS01124">
    <property type="entry name" value="HTH_ARAC_FAMILY_2"/>
    <property type="match status" value="1"/>
</dbReference>
<dbReference type="InterPro" id="IPR046532">
    <property type="entry name" value="DUF6597"/>
</dbReference>